<proteinExistence type="predicted"/>
<dbReference type="AlphaFoldDB" id="A0A7W0CU33"/>
<dbReference type="Proteomes" id="UP000530928">
    <property type="component" value="Unassembled WGS sequence"/>
</dbReference>
<protein>
    <submittedName>
        <fullName evidence="1">Uncharacterized protein</fullName>
    </submittedName>
</protein>
<dbReference type="EMBL" id="JACDUR010000011">
    <property type="protein sequence ID" value="MBA2897377.1"/>
    <property type="molecule type" value="Genomic_DNA"/>
</dbReference>
<accession>A0A7W0CU33</accession>
<reference evidence="1 2" key="1">
    <citation type="submission" date="2020-07" db="EMBL/GenBank/DDBJ databases">
        <title>Genomic Encyclopedia of Type Strains, Phase IV (KMG-IV): sequencing the most valuable type-strain genomes for metagenomic binning, comparative biology and taxonomic classification.</title>
        <authorList>
            <person name="Goeker M."/>
        </authorList>
    </citation>
    <scope>NUCLEOTIDE SEQUENCE [LARGE SCALE GENOMIC DNA]</scope>
    <source>
        <strain evidence="1 2">DSM 45533</strain>
    </source>
</reference>
<gene>
    <name evidence="1" type="ORF">HNR30_008775</name>
</gene>
<comment type="caution">
    <text evidence="1">The sequence shown here is derived from an EMBL/GenBank/DDBJ whole genome shotgun (WGS) entry which is preliminary data.</text>
</comment>
<evidence type="ECO:0000313" key="1">
    <source>
        <dbReference type="EMBL" id="MBA2897377.1"/>
    </source>
</evidence>
<dbReference type="RefSeq" id="WP_181616085.1">
    <property type="nucleotide sequence ID" value="NZ_BAABAM010000013.1"/>
</dbReference>
<organism evidence="1 2">
    <name type="scientific">Nonomuraea soli</name>
    <dbReference type="NCBI Taxonomy" id="1032476"/>
    <lineage>
        <taxon>Bacteria</taxon>
        <taxon>Bacillati</taxon>
        <taxon>Actinomycetota</taxon>
        <taxon>Actinomycetes</taxon>
        <taxon>Streptosporangiales</taxon>
        <taxon>Streptosporangiaceae</taxon>
        <taxon>Nonomuraea</taxon>
    </lineage>
</organism>
<sequence>MGRYRGPYGKGYRRVLEAKRRQEADERNGIAPIERTKSFRRLVETGRLKPVEVNDVNDWWPATPTPQWFNSIVRWFSAAKVEIDDTYRYEVYCVNNQLIARFFQYAREADGRVAVDLQREEICRRQPFLVAVDELPPPVETYVPTRAV</sequence>
<evidence type="ECO:0000313" key="2">
    <source>
        <dbReference type="Proteomes" id="UP000530928"/>
    </source>
</evidence>
<keyword evidence="2" id="KW-1185">Reference proteome</keyword>
<name>A0A7W0CU33_9ACTN</name>